<evidence type="ECO:0000313" key="3">
    <source>
        <dbReference type="Proteomes" id="UP001501303"/>
    </source>
</evidence>
<dbReference type="Proteomes" id="UP001501303">
    <property type="component" value="Unassembled WGS sequence"/>
</dbReference>
<name>A0ABN2PPT1_9ACTN</name>
<organism evidence="2 3">
    <name type="scientific">Streptomyces sodiiphilus</name>
    <dbReference type="NCBI Taxonomy" id="226217"/>
    <lineage>
        <taxon>Bacteria</taxon>
        <taxon>Bacillati</taxon>
        <taxon>Actinomycetota</taxon>
        <taxon>Actinomycetes</taxon>
        <taxon>Kitasatosporales</taxon>
        <taxon>Streptomycetaceae</taxon>
        <taxon>Streptomyces</taxon>
    </lineage>
</organism>
<dbReference type="EMBL" id="BAAAMJ010000052">
    <property type="protein sequence ID" value="GAA1928188.1"/>
    <property type="molecule type" value="Genomic_DNA"/>
</dbReference>
<accession>A0ABN2PPT1</accession>
<feature type="region of interest" description="Disordered" evidence="1">
    <location>
        <begin position="1"/>
        <end position="72"/>
    </location>
</feature>
<keyword evidence="3" id="KW-1185">Reference proteome</keyword>
<evidence type="ECO:0000256" key="1">
    <source>
        <dbReference type="SAM" id="MobiDB-lite"/>
    </source>
</evidence>
<comment type="caution">
    <text evidence="2">The sequence shown here is derived from an EMBL/GenBank/DDBJ whole genome shotgun (WGS) entry which is preliminary data.</text>
</comment>
<reference evidence="2 3" key="1">
    <citation type="journal article" date="2019" name="Int. J. Syst. Evol. Microbiol.">
        <title>The Global Catalogue of Microorganisms (GCM) 10K type strain sequencing project: providing services to taxonomists for standard genome sequencing and annotation.</title>
        <authorList>
            <consortium name="The Broad Institute Genomics Platform"/>
            <consortium name="The Broad Institute Genome Sequencing Center for Infectious Disease"/>
            <person name="Wu L."/>
            <person name="Ma J."/>
        </authorList>
    </citation>
    <scope>NUCLEOTIDE SEQUENCE [LARGE SCALE GENOMIC DNA]</scope>
    <source>
        <strain evidence="2 3">JCM 13581</strain>
    </source>
</reference>
<gene>
    <name evidence="2" type="ORF">GCM10009716_40030</name>
</gene>
<feature type="compositionally biased region" description="Basic and acidic residues" evidence="1">
    <location>
        <begin position="1"/>
        <end position="28"/>
    </location>
</feature>
<evidence type="ECO:0000313" key="2">
    <source>
        <dbReference type="EMBL" id="GAA1928188.1"/>
    </source>
</evidence>
<sequence>MRREARLPKEEDTHGDGRGPEHLAEALSKRRTRTAVPPSDTPTDGRLLDSRQQVEGQAAAVATGRVSAAVST</sequence>
<protein>
    <submittedName>
        <fullName evidence="2">Uncharacterized protein</fullName>
    </submittedName>
</protein>
<feature type="compositionally biased region" description="Low complexity" evidence="1">
    <location>
        <begin position="58"/>
        <end position="72"/>
    </location>
</feature>
<proteinExistence type="predicted"/>